<dbReference type="CDD" id="cd03808">
    <property type="entry name" value="GT4_CapM-like"/>
    <property type="match status" value="1"/>
</dbReference>
<sequence>MSSVKPYTSRKKIIRSAAVPGSLYGLLTGQLRFLNQHYEVIGVASEGAIMEIVAQREGIRTESINIERSISPIKDLISLFKLYRFFLKEKPMMVHSITPKAGLLSMVAAYFAKVPVRAHTFTGLIFPTQTGFLKKLLLLFDKIICAFATNVYPEGNGVKNDLIQYKVTKKPLKVIANGNVNGKDLTFFDPLLFPKESTKSEKNKLGITENDFVFIFIGRLVNDKGINELIHSFSQLSKKHSAIKLILVGSHEGETDVLPNSTWGLLNSEENIIWVGQQDDIRPYLSMANALVFPSYREGFPNVVLEAGAMGLPALVTDINGSNEIIVHGKNGYIVPSKDEQALLEAMTLFVEDSQLVSNMAQLARPMIANRYEQNFVWESLLNEYKRIEHKDS</sequence>
<evidence type="ECO:0000313" key="4">
    <source>
        <dbReference type="Proteomes" id="UP000190339"/>
    </source>
</evidence>
<feature type="domain" description="Glycosyltransferase subfamily 4-like N-terminal" evidence="2">
    <location>
        <begin position="54"/>
        <end position="178"/>
    </location>
</feature>
<dbReference type="InterPro" id="IPR028098">
    <property type="entry name" value="Glyco_trans_4-like_N"/>
</dbReference>
<dbReference type="InterPro" id="IPR001296">
    <property type="entry name" value="Glyco_trans_1"/>
</dbReference>
<dbReference type="RefSeq" id="WP_079512111.1">
    <property type="nucleotide sequence ID" value="NZ_FUYL01000004.1"/>
</dbReference>
<feature type="domain" description="Glycosyl transferase family 1" evidence="1">
    <location>
        <begin position="199"/>
        <end position="365"/>
    </location>
</feature>
<gene>
    <name evidence="3" type="ORF">SAMN05660866_01641</name>
</gene>
<dbReference type="Proteomes" id="UP000190339">
    <property type="component" value="Unassembled WGS sequence"/>
</dbReference>
<proteinExistence type="predicted"/>
<dbReference type="STRING" id="561365.SAMN05660866_01641"/>
<dbReference type="SUPFAM" id="SSF53756">
    <property type="entry name" value="UDP-Glycosyltransferase/glycogen phosphorylase"/>
    <property type="match status" value="1"/>
</dbReference>
<reference evidence="4" key="1">
    <citation type="submission" date="2017-02" db="EMBL/GenBank/DDBJ databases">
        <authorList>
            <person name="Varghese N."/>
            <person name="Submissions S."/>
        </authorList>
    </citation>
    <scope>NUCLEOTIDE SEQUENCE [LARGE SCALE GENOMIC DNA]</scope>
    <source>
        <strain evidence="4">DSM 23546</strain>
    </source>
</reference>
<dbReference type="PANTHER" id="PTHR12526:SF630">
    <property type="entry name" value="GLYCOSYLTRANSFERASE"/>
    <property type="match status" value="1"/>
</dbReference>
<dbReference type="AlphaFoldDB" id="A0A1T5BGU8"/>
<protein>
    <submittedName>
        <fullName evidence="3">Glycosyltransferase involved in cell wall bisynthesis</fullName>
    </submittedName>
</protein>
<evidence type="ECO:0000313" key="3">
    <source>
        <dbReference type="EMBL" id="SKB46521.1"/>
    </source>
</evidence>
<dbReference type="EMBL" id="FUYL01000004">
    <property type="protein sequence ID" value="SKB46521.1"/>
    <property type="molecule type" value="Genomic_DNA"/>
</dbReference>
<evidence type="ECO:0000259" key="1">
    <source>
        <dbReference type="Pfam" id="PF00534"/>
    </source>
</evidence>
<keyword evidence="3" id="KW-0808">Transferase</keyword>
<dbReference type="GO" id="GO:0016757">
    <property type="term" value="F:glycosyltransferase activity"/>
    <property type="evidence" value="ECO:0007669"/>
    <property type="project" value="InterPro"/>
</dbReference>
<dbReference type="Gene3D" id="3.40.50.2000">
    <property type="entry name" value="Glycogen Phosphorylase B"/>
    <property type="match status" value="2"/>
</dbReference>
<accession>A0A1T5BGU8</accession>
<name>A0A1T5BGU8_9FLAO</name>
<dbReference type="Pfam" id="PF00534">
    <property type="entry name" value="Glycos_transf_1"/>
    <property type="match status" value="1"/>
</dbReference>
<dbReference type="OrthoDB" id="798298at2"/>
<dbReference type="Pfam" id="PF13579">
    <property type="entry name" value="Glyco_trans_4_4"/>
    <property type="match status" value="1"/>
</dbReference>
<evidence type="ECO:0000259" key="2">
    <source>
        <dbReference type="Pfam" id="PF13579"/>
    </source>
</evidence>
<keyword evidence="4" id="KW-1185">Reference proteome</keyword>
<dbReference type="PANTHER" id="PTHR12526">
    <property type="entry name" value="GLYCOSYLTRANSFERASE"/>
    <property type="match status" value="1"/>
</dbReference>
<organism evidence="3 4">
    <name type="scientific">Maribacter arcticus</name>
    <dbReference type="NCBI Taxonomy" id="561365"/>
    <lineage>
        <taxon>Bacteria</taxon>
        <taxon>Pseudomonadati</taxon>
        <taxon>Bacteroidota</taxon>
        <taxon>Flavobacteriia</taxon>
        <taxon>Flavobacteriales</taxon>
        <taxon>Flavobacteriaceae</taxon>
        <taxon>Maribacter</taxon>
    </lineage>
</organism>